<keyword evidence="9" id="KW-1185">Reference proteome</keyword>
<keyword evidence="4 6" id="KW-0472">Membrane</keyword>
<comment type="subcellular location">
    <subcellularLocation>
        <location evidence="1">Membrane</location>
        <topology evidence="1">Multi-pass membrane protein</topology>
    </subcellularLocation>
</comment>
<organism evidence="8 9">
    <name type="scientific">Venturia nashicola</name>
    <dbReference type="NCBI Taxonomy" id="86259"/>
    <lineage>
        <taxon>Eukaryota</taxon>
        <taxon>Fungi</taxon>
        <taxon>Dikarya</taxon>
        <taxon>Ascomycota</taxon>
        <taxon>Pezizomycotina</taxon>
        <taxon>Dothideomycetes</taxon>
        <taxon>Pleosporomycetidae</taxon>
        <taxon>Venturiales</taxon>
        <taxon>Venturiaceae</taxon>
        <taxon>Venturia</taxon>
    </lineage>
</organism>
<dbReference type="PANTHER" id="PTHR33048:SF149">
    <property type="entry name" value="UBID FAMILY DECARBOXYLASE"/>
    <property type="match status" value="1"/>
</dbReference>
<feature type="transmembrane region" description="Helical" evidence="6">
    <location>
        <begin position="212"/>
        <end position="239"/>
    </location>
</feature>
<feature type="transmembrane region" description="Helical" evidence="6">
    <location>
        <begin position="245"/>
        <end position="266"/>
    </location>
</feature>
<dbReference type="PANTHER" id="PTHR33048">
    <property type="entry name" value="PTH11-LIKE INTEGRAL MEMBRANE PROTEIN (AFU_ORTHOLOGUE AFUA_5G11245)"/>
    <property type="match status" value="1"/>
</dbReference>
<feature type="transmembrane region" description="Helical" evidence="6">
    <location>
        <begin position="45"/>
        <end position="65"/>
    </location>
</feature>
<protein>
    <submittedName>
        <fullName evidence="8">Class E vacuolar protein-sorting machinery protein</fullName>
    </submittedName>
</protein>
<comment type="caution">
    <text evidence="8">The sequence shown here is derived from an EMBL/GenBank/DDBJ whole genome shotgun (WGS) entry which is preliminary data.</text>
</comment>
<evidence type="ECO:0000256" key="3">
    <source>
        <dbReference type="ARBA" id="ARBA00022989"/>
    </source>
</evidence>
<feature type="domain" description="Rhodopsin" evidence="7">
    <location>
        <begin position="26"/>
        <end position="267"/>
    </location>
</feature>
<gene>
    <name evidence="8" type="ORF">E6O75_ATG05583</name>
</gene>
<evidence type="ECO:0000313" key="8">
    <source>
        <dbReference type="EMBL" id="TID20818.1"/>
    </source>
</evidence>
<evidence type="ECO:0000256" key="4">
    <source>
        <dbReference type="ARBA" id="ARBA00023136"/>
    </source>
</evidence>
<name>A0A4Z1P0S7_9PEZI</name>
<comment type="similarity">
    <text evidence="5">Belongs to the SAT4 family.</text>
</comment>
<dbReference type="InterPro" id="IPR049326">
    <property type="entry name" value="Rhodopsin_dom_fungi"/>
</dbReference>
<sequence>MASSFAVRFAWETWALYGLGVCVVVLRLIARIRRLTLTGLQIDDALMVLAVVWYTVLCISLNAVASGGGSNLMTPDDIAAMTPETHAERVQGSKWVFVSEHAMILTIWILKFCMLIIYRRITDGLSQSRLVTCVEIYALLSFVGTELALFFSCRPLALYFTVPTPNYQCSSYQHYEIAQGVFSISSNVLILVVAMPILIAVRLPKRQKIITLSLFGLGLFEIIAAVLTKVYCLVPSLIGYEYMNWYFREATIAILVTNIPLTWSLIRDLFPSFKRWINECSQEYQAESWPYNTSSARRSCLSRDLALQTVTDTRTTTSTSMERMVHPFRLSQAIDKDMGKGRKGMILVQNDVILEVETAKENRHDYPVWDWTGNKDHVSTTHITGGGCIGIRK</sequence>
<evidence type="ECO:0000256" key="5">
    <source>
        <dbReference type="ARBA" id="ARBA00038359"/>
    </source>
</evidence>
<dbReference type="EMBL" id="SNSC02000010">
    <property type="protein sequence ID" value="TID20818.1"/>
    <property type="molecule type" value="Genomic_DNA"/>
</dbReference>
<feature type="transmembrane region" description="Helical" evidence="6">
    <location>
        <begin position="130"/>
        <end position="157"/>
    </location>
</feature>
<keyword evidence="2 6" id="KW-0812">Transmembrane</keyword>
<dbReference type="AlphaFoldDB" id="A0A4Z1P0S7"/>
<keyword evidence="3 6" id="KW-1133">Transmembrane helix</keyword>
<evidence type="ECO:0000256" key="6">
    <source>
        <dbReference type="SAM" id="Phobius"/>
    </source>
</evidence>
<evidence type="ECO:0000313" key="9">
    <source>
        <dbReference type="Proteomes" id="UP000298493"/>
    </source>
</evidence>
<feature type="transmembrane region" description="Helical" evidence="6">
    <location>
        <begin position="177"/>
        <end position="200"/>
    </location>
</feature>
<feature type="transmembrane region" description="Helical" evidence="6">
    <location>
        <begin position="14"/>
        <end position="33"/>
    </location>
</feature>
<evidence type="ECO:0000259" key="7">
    <source>
        <dbReference type="Pfam" id="PF20684"/>
    </source>
</evidence>
<evidence type="ECO:0000256" key="1">
    <source>
        <dbReference type="ARBA" id="ARBA00004141"/>
    </source>
</evidence>
<accession>A0A4Z1P0S7</accession>
<dbReference type="Pfam" id="PF20684">
    <property type="entry name" value="Fung_rhodopsin"/>
    <property type="match status" value="1"/>
</dbReference>
<dbReference type="Proteomes" id="UP000298493">
    <property type="component" value="Unassembled WGS sequence"/>
</dbReference>
<dbReference type="InterPro" id="IPR052337">
    <property type="entry name" value="SAT4-like"/>
</dbReference>
<dbReference type="GO" id="GO:0016020">
    <property type="term" value="C:membrane"/>
    <property type="evidence" value="ECO:0007669"/>
    <property type="project" value="UniProtKB-SubCell"/>
</dbReference>
<reference evidence="8 9" key="1">
    <citation type="submission" date="2019-04" db="EMBL/GenBank/DDBJ databases">
        <title>High contiguity whole genome sequence and gene annotation resource for two Venturia nashicola isolates.</title>
        <authorList>
            <person name="Prokchorchik M."/>
            <person name="Won K."/>
            <person name="Lee Y."/>
            <person name="Choi E.D."/>
            <person name="Segonzac C."/>
            <person name="Sohn K.H."/>
        </authorList>
    </citation>
    <scope>NUCLEOTIDE SEQUENCE [LARGE SCALE GENOMIC DNA]</scope>
    <source>
        <strain evidence="8 9">PRI2</strain>
    </source>
</reference>
<proteinExistence type="inferred from homology"/>
<evidence type="ECO:0000256" key="2">
    <source>
        <dbReference type="ARBA" id="ARBA00022692"/>
    </source>
</evidence>
<dbReference type="STRING" id="86259.A0A4Z1P0S7"/>
<feature type="transmembrane region" description="Helical" evidence="6">
    <location>
        <begin position="101"/>
        <end position="118"/>
    </location>
</feature>